<reference evidence="3" key="1">
    <citation type="journal article" date="2019" name="Int. J. Syst. Evol. Microbiol.">
        <title>The Global Catalogue of Microorganisms (GCM) 10K type strain sequencing project: providing services to taxonomists for standard genome sequencing and annotation.</title>
        <authorList>
            <consortium name="The Broad Institute Genomics Platform"/>
            <consortium name="The Broad Institute Genome Sequencing Center for Infectious Disease"/>
            <person name="Wu L."/>
            <person name="Ma J."/>
        </authorList>
    </citation>
    <scope>NUCLEOTIDE SEQUENCE [LARGE SCALE GENOMIC DNA]</scope>
    <source>
        <strain evidence="3">CCUG 38813</strain>
    </source>
</reference>
<evidence type="ECO:0000313" key="3">
    <source>
        <dbReference type="Proteomes" id="UP001596031"/>
    </source>
</evidence>
<dbReference type="InterPro" id="IPR003115">
    <property type="entry name" value="ParB_N"/>
</dbReference>
<proteinExistence type="predicted"/>
<dbReference type="InterPro" id="IPR050336">
    <property type="entry name" value="Chromosome_partition/occlusion"/>
</dbReference>
<dbReference type="Proteomes" id="UP001596031">
    <property type="component" value="Unassembled WGS sequence"/>
</dbReference>
<gene>
    <name evidence="2" type="ORF">ACFPOU_08105</name>
</gene>
<dbReference type="Pfam" id="PF02195">
    <property type="entry name" value="ParB_N"/>
    <property type="match status" value="1"/>
</dbReference>
<evidence type="ECO:0000259" key="1">
    <source>
        <dbReference type="SMART" id="SM00470"/>
    </source>
</evidence>
<organism evidence="2 3">
    <name type="scientific">Massilia jejuensis</name>
    <dbReference type="NCBI Taxonomy" id="648894"/>
    <lineage>
        <taxon>Bacteria</taxon>
        <taxon>Pseudomonadati</taxon>
        <taxon>Pseudomonadota</taxon>
        <taxon>Betaproteobacteria</taxon>
        <taxon>Burkholderiales</taxon>
        <taxon>Oxalobacteraceae</taxon>
        <taxon>Telluria group</taxon>
        <taxon>Massilia</taxon>
    </lineage>
</organism>
<dbReference type="Gene3D" id="3.90.1530.10">
    <property type="entry name" value="Conserved hypothetical protein from pyrococcus furiosus pfu- 392566-001, ParB domain"/>
    <property type="match status" value="1"/>
</dbReference>
<dbReference type="SMART" id="SM00470">
    <property type="entry name" value="ParB"/>
    <property type="match status" value="1"/>
</dbReference>
<name>A0ABW0PGI4_9BURK</name>
<dbReference type="EMBL" id="JBHSMS010000026">
    <property type="protein sequence ID" value="MFC5511088.1"/>
    <property type="molecule type" value="Genomic_DNA"/>
</dbReference>
<keyword evidence="3" id="KW-1185">Reference proteome</keyword>
<dbReference type="PANTHER" id="PTHR33375:SF1">
    <property type="entry name" value="CHROMOSOME-PARTITIONING PROTEIN PARB-RELATED"/>
    <property type="match status" value="1"/>
</dbReference>
<accession>A0ABW0PGI4</accession>
<dbReference type="SUPFAM" id="SSF110849">
    <property type="entry name" value="ParB/Sulfiredoxin"/>
    <property type="match status" value="1"/>
</dbReference>
<comment type="caution">
    <text evidence="2">The sequence shown here is derived from an EMBL/GenBank/DDBJ whole genome shotgun (WGS) entry which is preliminary data.</text>
</comment>
<dbReference type="InterPro" id="IPR036086">
    <property type="entry name" value="ParB/Sulfiredoxin_sf"/>
</dbReference>
<dbReference type="RefSeq" id="WP_379719308.1">
    <property type="nucleotide sequence ID" value="NZ_JBHSMS010000026.1"/>
</dbReference>
<protein>
    <submittedName>
        <fullName evidence="2">ParB/RepB/Spo0J family partition protein</fullName>
    </submittedName>
</protein>
<sequence>MTMLKDQAARAASVNLDDDGPIVRGAPVAEREPKTAPGQLMSLQGKYRDALEKIEQLQKGGVAMDLDLSRIIKVPGRQRPLTPDERAELKANLKKNPLAHPVTVLPETEAGFELLSGYNRVDIYEELDRKTIKAFVIDVEPEKVKVLAFYANLLAPSLPDFKKYQGLKERQEETGFTYEQLEEESGMSLSTISRLFQFDSLPAAVHQVLERNPFVLGATAAVGLARAAEAGRGDLVLEAVNKLVEAAGNKEIKFTEENAVAYANGSKPAAAKPPARPELVVKQGKRNFAKLSVRGDQVTIKFADPAALPDDWAERFKRFIEQEIGKDVG</sequence>
<feature type="domain" description="ParB-like N-terminal" evidence="1">
    <location>
        <begin position="64"/>
        <end position="153"/>
    </location>
</feature>
<evidence type="ECO:0000313" key="2">
    <source>
        <dbReference type="EMBL" id="MFC5511088.1"/>
    </source>
</evidence>
<dbReference type="PANTHER" id="PTHR33375">
    <property type="entry name" value="CHROMOSOME-PARTITIONING PROTEIN PARB-RELATED"/>
    <property type="match status" value="1"/>
</dbReference>